<feature type="transmembrane region" description="Helical" evidence="6">
    <location>
        <begin position="390"/>
        <end position="409"/>
    </location>
</feature>
<evidence type="ECO:0000256" key="3">
    <source>
        <dbReference type="ARBA" id="ARBA00022692"/>
    </source>
</evidence>
<feature type="transmembrane region" description="Helical" evidence="6">
    <location>
        <begin position="178"/>
        <end position="196"/>
    </location>
</feature>
<dbReference type="PANTHER" id="PTHR23511:SF4">
    <property type="entry name" value="MAJOR FACILITATOR SUPERFAMILY (MFS) PROFILE DOMAIN-CONTAINING PROTEIN"/>
    <property type="match status" value="1"/>
</dbReference>
<feature type="domain" description="Major facilitator superfamily (MFS) profile" evidence="7">
    <location>
        <begin position="1"/>
        <end position="501"/>
    </location>
</feature>
<evidence type="ECO:0000256" key="2">
    <source>
        <dbReference type="ARBA" id="ARBA00022448"/>
    </source>
</evidence>
<dbReference type="InterPro" id="IPR036259">
    <property type="entry name" value="MFS_trans_sf"/>
</dbReference>
<keyword evidence="3 6" id="KW-0812">Transmembrane</keyword>
<dbReference type="GO" id="GO:0016020">
    <property type="term" value="C:membrane"/>
    <property type="evidence" value="ECO:0007669"/>
    <property type="project" value="UniProtKB-SubCell"/>
</dbReference>
<evidence type="ECO:0000313" key="8">
    <source>
        <dbReference type="EMBL" id="KAK0386394.1"/>
    </source>
</evidence>
<proteinExistence type="predicted"/>
<dbReference type="Gene3D" id="1.20.1250.20">
    <property type="entry name" value="MFS general substrate transporter like domains"/>
    <property type="match status" value="1"/>
</dbReference>
<dbReference type="PROSITE" id="PS50850">
    <property type="entry name" value="MFS"/>
    <property type="match status" value="1"/>
</dbReference>
<comment type="subcellular location">
    <subcellularLocation>
        <location evidence="1">Membrane</location>
        <topology evidence="1">Multi-pass membrane protein</topology>
    </subcellularLocation>
</comment>
<feature type="transmembrane region" description="Helical" evidence="6">
    <location>
        <begin position="415"/>
        <end position="436"/>
    </location>
</feature>
<feature type="transmembrane region" description="Helical" evidence="6">
    <location>
        <begin position="448"/>
        <end position="467"/>
    </location>
</feature>
<dbReference type="EMBL" id="JAPDFR010000005">
    <property type="protein sequence ID" value="KAK0386394.1"/>
    <property type="molecule type" value="Genomic_DNA"/>
</dbReference>
<dbReference type="GO" id="GO:0022857">
    <property type="term" value="F:transmembrane transporter activity"/>
    <property type="evidence" value="ECO:0007669"/>
    <property type="project" value="InterPro"/>
</dbReference>
<feature type="transmembrane region" description="Helical" evidence="6">
    <location>
        <begin position="316"/>
        <end position="343"/>
    </location>
</feature>
<gene>
    <name evidence="8" type="ORF">NLU13_6231</name>
</gene>
<comment type="caution">
    <text evidence="8">The sequence shown here is derived from an EMBL/GenBank/DDBJ whole genome shotgun (WGS) entry which is preliminary data.</text>
</comment>
<evidence type="ECO:0000313" key="9">
    <source>
        <dbReference type="Proteomes" id="UP001175261"/>
    </source>
</evidence>
<dbReference type="Proteomes" id="UP001175261">
    <property type="component" value="Unassembled WGS sequence"/>
</dbReference>
<feature type="transmembrane region" description="Helical" evidence="6">
    <location>
        <begin position="479"/>
        <end position="498"/>
    </location>
</feature>
<evidence type="ECO:0000256" key="4">
    <source>
        <dbReference type="ARBA" id="ARBA00022989"/>
    </source>
</evidence>
<keyword evidence="4 6" id="KW-1133">Transmembrane helix</keyword>
<evidence type="ECO:0000256" key="5">
    <source>
        <dbReference type="ARBA" id="ARBA00023136"/>
    </source>
</evidence>
<evidence type="ECO:0000256" key="1">
    <source>
        <dbReference type="ARBA" id="ARBA00004141"/>
    </source>
</evidence>
<dbReference type="InterPro" id="IPR011701">
    <property type="entry name" value="MFS"/>
</dbReference>
<evidence type="ECO:0000259" key="7">
    <source>
        <dbReference type="PROSITE" id="PS50850"/>
    </source>
</evidence>
<dbReference type="PANTHER" id="PTHR23511">
    <property type="entry name" value="SYNAPTIC VESICLE GLYCOPROTEIN 2"/>
    <property type="match status" value="1"/>
</dbReference>
<dbReference type="AlphaFoldDB" id="A0AA39GH31"/>
<accession>A0AA39GH31</accession>
<keyword evidence="2" id="KW-0813">Transport</keyword>
<dbReference type="CDD" id="cd17316">
    <property type="entry name" value="MFS_SV2_like"/>
    <property type="match status" value="1"/>
</dbReference>
<keyword evidence="9" id="KW-1185">Reference proteome</keyword>
<feature type="transmembrane region" description="Helical" evidence="6">
    <location>
        <begin position="363"/>
        <end position="383"/>
    </location>
</feature>
<dbReference type="Pfam" id="PF07690">
    <property type="entry name" value="MFS_1"/>
    <property type="match status" value="1"/>
</dbReference>
<feature type="transmembrane region" description="Helical" evidence="6">
    <location>
        <begin position="138"/>
        <end position="157"/>
    </location>
</feature>
<dbReference type="SUPFAM" id="SSF103473">
    <property type="entry name" value="MFS general substrate transporter"/>
    <property type="match status" value="1"/>
</dbReference>
<dbReference type="InterPro" id="IPR020846">
    <property type="entry name" value="MFS_dom"/>
</dbReference>
<evidence type="ECO:0000256" key="6">
    <source>
        <dbReference type="SAM" id="Phobius"/>
    </source>
</evidence>
<feature type="transmembrane region" description="Helical" evidence="6">
    <location>
        <begin position="91"/>
        <end position="108"/>
    </location>
</feature>
<protein>
    <recommendedName>
        <fullName evidence="7">Major facilitator superfamily (MFS) profile domain-containing protein</fullName>
    </recommendedName>
</protein>
<feature type="transmembrane region" description="Helical" evidence="6">
    <location>
        <begin position="216"/>
        <end position="237"/>
    </location>
</feature>
<reference evidence="8" key="1">
    <citation type="submission" date="2022-10" db="EMBL/GenBank/DDBJ databases">
        <title>Determination and structural analysis of whole genome sequence of Sarocladium strictum F4-1.</title>
        <authorList>
            <person name="Hu L."/>
            <person name="Jiang Y."/>
        </authorList>
    </citation>
    <scope>NUCLEOTIDE SEQUENCE</scope>
    <source>
        <strain evidence="8">F4-1</strain>
    </source>
</reference>
<sequence length="506" mass="54273">MEVPVNSSEKETHDGQDLSVRASQLSGNVGTSELIGNVVDPALAAKTRLLNEAIDEIGWTTFHLKLSCLSGFGYAAYLEVGNGGFRTGSTMGLYAGLLVGALFWGFFADGIGRRTAFNTTLFLASAACMIAGAAPNWIFYSAFVAILGFGAGGNLVLDPTVMLEFVPSSQQWVITAMAGWWGMGQAAAGAIAWGFYSRSEWSCDGTDCTWQNNKAWRLIMFTGGALVLVMSLLRVFVVDLPETPKYLVATGQDEKLVSTLQKIATKYNRPCSLTLEALQACGQVQQVEKASHLSRGQRTVSSLVHQVRGLFATKKLALSTVMIWVSWMGIGLGYPLFFIYLPALLADRVPGYTPTFTETWRDYTVTNICAIFGPLIAAGMVEVKWLGRRYTMSIGATLTAILFFGYTAIKTPQQNLALSCSISVAINLYYGTLYAYTVETFPSAHRGTGNGIAVALNRVMGLLSAVISVTAGTKSATPLYISAGLFLLLAAISAVLPFEPRGNGAA</sequence>
<name>A0AA39GH31_SARSR</name>
<keyword evidence="5 6" id="KW-0472">Membrane</keyword>
<organism evidence="8 9">
    <name type="scientific">Sarocladium strictum</name>
    <name type="common">Black bundle disease fungus</name>
    <name type="synonym">Acremonium strictum</name>
    <dbReference type="NCBI Taxonomy" id="5046"/>
    <lineage>
        <taxon>Eukaryota</taxon>
        <taxon>Fungi</taxon>
        <taxon>Dikarya</taxon>
        <taxon>Ascomycota</taxon>
        <taxon>Pezizomycotina</taxon>
        <taxon>Sordariomycetes</taxon>
        <taxon>Hypocreomycetidae</taxon>
        <taxon>Hypocreales</taxon>
        <taxon>Sarocladiaceae</taxon>
        <taxon>Sarocladium</taxon>
    </lineage>
</organism>